<dbReference type="SUPFAM" id="SSF69279">
    <property type="entry name" value="Phage tail proteins"/>
    <property type="match status" value="1"/>
</dbReference>
<evidence type="ECO:0008006" key="3">
    <source>
        <dbReference type="Google" id="ProtNLM"/>
    </source>
</evidence>
<sequence>MTLRKPIIRIIGPSGRNIVPVLGPAFLGATVTDQEGYESDALTIRTTARPPFLTLPAKGARYTVIAGWSALDLTTLGIFEYQSASVRGSPDDGDEIELTCRAADFLDKDKKAGRGHYDETTGHGTAGKIIDALASEMGVSAVVASALRDIKIPYRLRWNQSAIDFLSDLADDIGATVKPQAGKLVVRERGAAASASGQALPAISVDRMQAYSYEFQIEPRSGFRTVETPYFDPAKGLVKTVEAATGKAASLFNAMHPFASEDEARRGGKAMAQQLSRNTGSGMIEIAGNAAATGGAPVNVSGFGADVDAIEWEAESVEHEFTPDPGWITTINLTAKEKA</sequence>
<comment type="caution">
    <text evidence="1">The sequence shown here is derived from an EMBL/GenBank/DDBJ whole genome shotgun (WGS) entry which is preliminary data.</text>
</comment>
<name>A0A317PFJ8_9HYPH</name>
<dbReference type="RefSeq" id="WP_146215643.1">
    <property type="nucleotide sequence ID" value="NZ_QGTR01000006.1"/>
</dbReference>
<dbReference type="EMBL" id="QGTR01000006">
    <property type="protein sequence ID" value="PWV97692.1"/>
    <property type="molecule type" value="Genomic_DNA"/>
</dbReference>
<protein>
    <recommendedName>
        <fullName evidence="3">Phage protein D</fullName>
    </recommendedName>
</protein>
<accession>A0A317PFJ8</accession>
<proteinExistence type="predicted"/>
<reference evidence="1 2" key="1">
    <citation type="submission" date="2018-05" db="EMBL/GenBank/DDBJ databases">
        <title>Genomic Encyclopedia of Type Strains, Phase IV (KMG-IV): sequencing the most valuable type-strain genomes for metagenomic binning, comparative biology and taxonomic classification.</title>
        <authorList>
            <person name="Goeker M."/>
        </authorList>
    </citation>
    <scope>NUCLEOTIDE SEQUENCE [LARGE SCALE GENOMIC DNA]</scope>
    <source>
        <strain evidence="1 2">DSM 16791</strain>
    </source>
</reference>
<organism evidence="1 2">
    <name type="scientific">Hoeflea marina</name>
    <dbReference type="NCBI Taxonomy" id="274592"/>
    <lineage>
        <taxon>Bacteria</taxon>
        <taxon>Pseudomonadati</taxon>
        <taxon>Pseudomonadota</taxon>
        <taxon>Alphaproteobacteria</taxon>
        <taxon>Hyphomicrobiales</taxon>
        <taxon>Rhizobiaceae</taxon>
        <taxon>Hoeflea</taxon>
    </lineage>
</organism>
<dbReference type="Proteomes" id="UP000246352">
    <property type="component" value="Unassembled WGS sequence"/>
</dbReference>
<gene>
    <name evidence="1" type="ORF">DFR52_106217</name>
</gene>
<dbReference type="AlphaFoldDB" id="A0A317PFJ8"/>
<evidence type="ECO:0000313" key="2">
    <source>
        <dbReference type="Proteomes" id="UP000246352"/>
    </source>
</evidence>
<evidence type="ECO:0000313" key="1">
    <source>
        <dbReference type="EMBL" id="PWV97692.1"/>
    </source>
</evidence>
<dbReference type="OrthoDB" id="8361056at2"/>
<keyword evidence="2" id="KW-1185">Reference proteome</keyword>